<sequence length="520" mass="53608">MAYTITKTDGTTLATISDGTINNVESSSLVLIGKNYAGYGAFLNDNFVRLLENFAYSSSPANPIRGQLWWDTTNNILKVYSGTSWKISTGATSSPASSPPGDLSSIGGDLWWDTTNNQLKVYSGSSWVVVGPVSTPATGDTGAVPTLMTDNTSTQRIVIQFRVSGVVYAIFAKEPFTTSVTGFTTIKAGLNFSTSASPSLALNTQDTAATNSTLVQRDGSAGIAVAAIAATTVTATGAITAPTVTSTFTGNLAGNVTATTLTATNVQASSRIDAPAIYGTIQNASQTNITTVGNLTVANVNGALNVTGITNLNGTAYYKGVEIATVGGSASFSSINDTVIGNVIPRAGTFTTLTVNPSTVSGILPTVTGVVDIGSSALRFGNIWGTAIRAQYADLAERFEADAYYPAGTVVEMGGEKEITKVDAELSDKVFGVISTNAAYLMNSAAGNDYTHPPIAMSGRVPVRVIGMIAKGDRLVSAGNGIARAGNKNEISAFNVIGRSLVNKLDTGEGVIEAIVKINS</sequence>
<name>A0A6J7WGF0_9CAUD</name>
<protein>
    <submittedName>
        <fullName evidence="1">Uncharacterized protein</fullName>
    </submittedName>
</protein>
<gene>
    <name evidence="1" type="ORF">UFOVP190_51</name>
</gene>
<reference evidence="1" key="1">
    <citation type="submission" date="2020-05" db="EMBL/GenBank/DDBJ databases">
        <authorList>
            <person name="Chiriac C."/>
            <person name="Salcher M."/>
            <person name="Ghai R."/>
            <person name="Kavagutti S V."/>
        </authorList>
    </citation>
    <scope>NUCLEOTIDE SEQUENCE</scope>
</reference>
<proteinExistence type="predicted"/>
<accession>A0A6J7WGF0</accession>
<dbReference type="EMBL" id="LR798243">
    <property type="protein sequence ID" value="CAB5214313.1"/>
    <property type="molecule type" value="Genomic_DNA"/>
</dbReference>
<organism evidence="1">
    <name type="scientific">uncultured Caudovirales phage</name>
    <dbReference type="NCBI Taxonomy" id="2100421"/>
    <lineage>
        <taxon>Viruses</taxon>
        <taxon>Duplodnaviria</taxon>
        <taxon>Heunggongvirae</taxon>
        <taxon>Uroviricota</taxon>
        <taxon>Caudoviricetes</taxon>
        <taxon>Peduoviridae</taxon>
        <taxon>Maltschvirus</taxon>
        <taxon>Maltschvirus maltsch</taxon>
    </lineage>
</organism>
<dbReference type="Gene3D" id="2.40.300.10">
    <property type="entry name" value="Head decoration protein D"/>
    <property type="match status" value="1"/>
</dbReference>
<evidence type="ECO:0000313" key="1">
    <source>
        <dbReference type="EMBL" id="CAB5214313.1"/>
    </source>
</evidence>